<dbReference type="SUPFAM" id="SSF46955">
    <property type="entry name" value="Putative DNA-binding domain"/>
    <property type="match status" value="1"/>
</dbReference>
<dbReference type="InterPro" id="IPR041657">
    <property type="entry name" value="HTH_17"/>
</dbReference>
<gene>
    <name evidence="6" type="ORF">ACFSC0_19260</name>
</gene>
<dbReference type="PANTHER" id="PTHR11739:SF4">
    <property type="entry name" value="CITRATE SYNTHASE, PEROXISOMAL"/>
    <property type="match status" value="1"/>
</dbReference>
<dbReference type="InterPro" id="IPR016143">
    <property type="entry name" value="Citrate_synth-like_sm_a-sub"/>
</dbReference>
<name>A0ABW4N8C9_9CAUL</name>
<dbReference type="InterPro" id="IPR002020">
    <property type="entry name" value="Citrate_synthase"/>
</dbReference>
<dbReference type="Gene3D" id="1.10.230.10">
    <property type="entry name" value="Cytochrome P450-Terp, domain 2"/>
    <property type="match status" value="1"/>
</dbReference>
<proteinExistence type="inferred from homology"/>
<dbReference type="RefSeq" id="WP_377281605.1">
    <property type="nucleotide sequence ID" value="NZ_JBHRSI010000004.1"/>
</dbReference>
<dbReference type="Pfam" id="PF12728">
    <property type="entry name" value="HTH_17"/>
    <property type="match status" value="1"/>
</dbReference>
<evidence type="ECO:0000256" key="1">
    <source>
        <dbReference type="ARBA" id="ARBA00004751"/>
    </source>
</evidence>
<evidence type="ECO:0000256" key="2">
    <source>
        <dbReference type="ARBA" id="ARBA00010566"/>
    </source>
</evidence>
<dbReference type="InterPro" id="IPR009061">
    <property type="entry name" value="DNA-bd_dom_put_sf"/>
</dbReference>
<accession>A0ABW4N8C9</accession>
<dbReference type="PANTHER" id="PTHR11739">
    <property type="entry name" value="CITRATE SYNTHASE"/>
    <property type="match status" value="1"/>
</dbReference>
<sequence>MDVYLTAEEAARELGVSVTTLYAYVSRKQIRTQKAPGARTRRYWREDIERLKGASASGAEDVLAPRSAITLITEEGHFYRGRSALALAERETLESVCALLWDAPYEATFGAFNLRLGDLYHRTEAALAGAPVQERAVALLPLLERSNPRAFDLTHAGYARTGAELMRWFGHLIGGFDPSDDRPLHQAVAGGLGAPPPYEDILRRLFVLAADHELDPSTYAVRAIANTGVTAHQAVLVGLASTFGRRLMFGRAQSLERLMDEVLTTADPESAILRPIREGASLPGFGSGQYPAGDPRARALLAKLEDCVGEDVGFRRLQAAIRVARDATGLEPALAIPLSFVAHKLGLKGQGGVIWQLPRMAGWIAHTMEQYLTQETVRPRTVYTGPLPG</sequence>
<keyword evidence="4" id="KW-0808">Transferase</keyword>
<dbReference type="Proteomes" id="UP001597237">
    <property type="component" value="Unassembled WGS sequence"/>
</dbReference>
<comment type="caution">
    <text evidence="6">The sequence shown here is derived from an EMBL/GenBank/DDBJ whole genome shotgun (WGS) entry which is preliminary data.</text>
</comment>
<dbReference type="InterPro" id="IPR036969">
    <property type="entry name" value="Citrate_synthase_sf"/>
</dbReference>
<protein>
    <recommendedName>
        <fullName evidence="3">citrate synthase (unknown stereospecificity)</fullName>
        <ecNumber evidence="3">2.3.3.16</ecNumber>
    </recommendedName>
</protein>
<reference evidence="7" key="1">
    <citation type="journal article" date="2019" name="Int. J. Syst. Evol. Microbiol.">
        <title>The Global Catalogue of Microorganisms (GCM) 10K type strain sequencing project: providing services to taxonomists for standard genome sequencing and annotation.</title>
        <authorList>
            <consortium name="The Broad Institute Genomics Platform"/>
            <consortium name="The Broad Institute Genome Sequencing Center for Infectious Disease"/>
            <person name="Wu L."/>
            <person name="Ma J."/>
        </authorList>
    </citation>
    <scope>NUCLEOTIDE SEQUENCE [LARGE SCALE GENOMIC DNA]</scope>
    <source>
        <strain evidence="7">DFY28</strain>
    </source>
</reference>
<dbReference type="SUPFAM" id="SSF48256">
    <property type="entry name" value="Citrate synthase"/>
    <property type="match status" value="1"/>
</dbReference>
<evidence type="ECO:0000256" key="3">
    <source>
        <dbReference type="ARBA" id="ARBA00012972"/>
    </source>
</evidence>
<dbReference type="InterPro" id="IPR016142">
    <property type="entry name" value="Citrate_synth-like_lrg_a-sub"/>
</dbReference>
<dbReference type="Pfam" id="PF00285">
    <property type="entry name" value="Citrate_synt"/>
    <property type="match status" value="1"/>
</dbReference>
<feature type="domain" description="Helix-turn-helix" evidence="5">
    <location>
        <begin position="4"/>
        <end position="51"/>
    </location>
</feature>
<evidence type="ECO:0000313" key="6">
    <source>
        <dbReference type="EMBL" id="MFD1785545.1"/>
    </source>
</evidence>
<evidence type="ECO:0000259" key="5">
    <source>
        <dbReference type="Pfam" id="PF12728"/>
    </source>
</evidence>
<dbReference type="EC" id="2.3.3.16" evidence="3"/>
<evidence type="ECO:0000256" key="4">
    <source>
        <dbReference type="ARBA" id="ARBA00022679"/>
    </source>
</evidence>
<dbReference type="Gene3D" id="1.10.580.10">
    <property type="entry name" value="Citrate Synthase, domain 1"/>
    <property type="match status" value="2"/>
</dbReference>
<dbReference type="EMBL" id="JBHUEY010000006">
    <property type="protein sequence ID" value="MFD1785545.1"/>
    <property type="molecule type" value="Genomic_DNA"/>
</dbReference>
<keyword evidence="7" id="KW-1185">Reference proteome</keyword>
<comment type="similarity">
    <text evidence="2">Belongs to the citrate synthase family.</text>
</comment>
<comment type="pathway">
    <text evidence="1">Carbohydrate metabolism; tricarboxylic acid cycle; isocitrate from oxaloacetate: step 1/2.</text>
</comment>
<dbReference type="Gene3D" id="1.10.1660.10">
    <property type="match status" value="1"/>
</dbReference>
<evidence type="ECO:0000313" key="7">
    <source>
        <dbReference type="Proteomes" id="UP001597237"/>
    </source>
</evidence>
<organism evidence="6 7">
    <name type="scientific">Phenylobacterium terrae</name>
    <dbReference type="NCBI Taxonomy" id="2665495"/>
    <lineage>
        <taxon>Bacteria</taxon>
        <taxon>Pseudomonadati</taxon>
        <taxon>Pseudomonadota</taxon>
        <taxon>Alphaproteobacteria</taxon>
        <taxon>Caulobacterales</taxon>
        <taxon>Caulobacteraceae</taxon>
        <taxon>Phenylobacterium</taxon>
    </lineage>
</organism>